<keyword evidence="2" id="KW-1185">Reference proteome</keyword>
<sequence>MIVVAEQCLTTYAGDPPGDPIGEATLPGRHWHELGSAFRAWGLEALADLWPRPLPGAGGDPWPFPSYADPDHLYLIRAGAK</sequence>
<comment type="caution">
    <text evidence="1">The sequence shown here is derived from an EMBL/GenBank/DDBJ whole genome shotgun (WGS) entry which is preliminary data.</text>
</comment>
<dbReference type="AlphaFoldDB" id="A0A2T0K5Y5"/>
<organism evidence="1 2">
    <name type="scientific">Actinoplanes italicus</name>
    <dbReference type="NCBI Taxonomy" id="113567"/>
    <lineage>
        <taxon>Bacteria</taxon>
        <taxon>Bacillati</taxon>
        <taxon>Actinomycetota</taxon>
        <taxon>Actinomycetes</taxon>
        <taxon>Micromonosporales</taxon>
        <taxon>Micromonosporaceae</taxon>
        <taxon>Actinoplanes</taxon>
    </lineage>
</organism>
<gene>
    <name evidence="1" type="ORF">CLV67_113194</name>
</gene>
<name>A0A2T0K5Y5_9ACTN</name>
<protein>
    <submittedName>
        <fullName evidence="1">Uncharacterized protein</fullName>
    </submittedName>
</protein>
<accession>A0A2T0K5Y5</accession>
<proteinExistence type="predicted"/>
<reference evidence="1 2" key="1">
    <citation type="submission" date="2018-03" db="EMBL/GenBank/DDBJ databases">
        <title>Genomic Encyclopedia of Archaeal and Bacterial Type Strains, Phase II (KMG-II): from individual species to whole genera.</title>
        <authorList>
            <person name="Goeker M."/>
        </authorList>
    </citation>
    <scope>NUCLEOTIDE SEQUENCE [LARGE SCALE GENOMIC DNA]</scope>
    <source>
        <strain evidence="1 2">DSM 43146</strain>
    </source>
</reference>
<dbReference type="Proteomes" id="UP000239415">
    <property type="component" value="Unassembled WGS sequence"/>
</dbReference>
<evidence type="ECO:0000313" key="2">
    <source>
        <dbReference type="Proteomes" id="UP000239415"/>
    </source>
</evidence>
<dbReference type="EMBL" id="PVMZ01000013">
    <property type="protein sequence ID" value="PRX18360.1"/>
    <property type="molecule type" value="Genomic_DNA"/>
</dbReference>
<evidence type="ECO:0000313" key="1">
    <source>
        <dbReference type="EMBL" id="PRX18360.1"/>
    </source>
</evidence>